<evidence type="ECO:0000313" key="1">
    <source>
        <dbReference type="EMBL" id="VTU07642.1"/>
    </source>
</evidence>
<dbReference type="EMBL" id="CABFKI010000005">
    <property type="protein sequence ID" value="VTU07642.1"/>
    <property type="molecule type" value="Genomic_DNA"/>
</dbReference>
<evidence type="ECO:0000313" key="2">
    <source>
        <dbReference type="Proteomes" id="UP000308167"/>
    </source>
</evidence>
<reference evidence="1 2" key="1">
    <citation type="submission" date="2019-05" db="EMBL/GenBank/DDBJ databases">
        <authorList>
            <consortium name="Pathogen Informatics"/>
        </authorList>
    </citation>
    <scope>NUCLEOTIDE SEQUENCE [LARGE SCALE GENOMIC DNA]</scope>
    <source>
        <strain evidence="1 2">NM319</strain>
    </source>
</reference>
<keyword evidence="2" id="KW-1185">Reference proteome</keyword>
<gene>
    <name evidence="1" type="ORF">SAMEA1410922_01021</name>
</gene>
<dbReference type="RefSeq" id="WP_135709834.1">
    <property type="nucleotide sequence ID" value="NZ_CABFKI010000005.1"/>
</dbReference>
<accession>A0ABY6TJ74</accession>
<dbReference type="GeneID" id="86155420"/>
<protein>
    <submittedName>
        <fullName evidence="1">Tail protein</fullName>
    </submittedName>
</protein>
<sequence>MGGLVKGYANGGYTGDGGKYEPKGIVHGGEYVMTKAATSRLGTPLLNALNYGKNAVLATGLGVSVAMAQPIKVDDRAPLRPTQTQAVQVTQPMNITIEVNAAQGQDEKAIAREIARQLAQIQYQQQAKARSSYRDRE</sequence>
<dbReference type="Proteomes" id="UP000308167">
    <property type="component" value="Unassembled WGS sequence"/>
</dbReference>
<name>A0ABY6TJ74_9PAST</name>
<comment type="caution">
    <text evidence="1">The sequence shown here is derived from an EMBL/GenBank/DDBJ whole genome shotgun (WGS) entry which is preliminary data.</text>
</comment>
<organism evidence="1 2">
    <name type="scientific">Actinobacillus porcinus</name>
    <dbReference type="NCBI Taxonomy" id="51048"/>
    <lineage>
        <taxon>Bacteria</taxon>
        <taxon>Pseudomonadati</taxon>
        <taxon>Pseudomonadota</taxon>
        <taxon>Gammaproteobacteria</taxon>
        <taxon>Pasteurellales</taxon>
        <taxon>Pasteurellaceae</taxon>
        <taxon>Actinobacillus</taxon>
    </lineage>
</organism>
<proteinExistence type="predicted"/>